<name>A0A1G4B8L7_9PEZI</name>
<dbReference type="Proteomes" id="UP000176998">
    <property type="component" value="Unassembled WGS sequence"/>
</dbReference>
<comment type="caution">
    <text evidence="2">The sequence shown here is derived from an EMBL/GenBank/DDBJ whole genome shotgun (WGS) entry which is preliminary data.</text>
</comment>
<dbReference type="OrthoDB" id="10437521at2759"/>
<evidence type="ECO:0000313" key="3">
    <source>
        <dbReference type="Proteomes" id="UP000176998"/>
    </source>
</evidence>
<feature type="compositionally biased region" description="Gly residues" evidence="1">
    <location>
        <begin position="1"/>
        <end position="10"/>
    </location>
</feature>
<keyword evidence="3" id="KW-1185">Reference proteome</keyword>
<accession>A0A1G4B8L7</accession>
<organism evidence="2 3">
    <name type="scientific">Colletotrichum orchidophilum</name>
    <dbReference type="NCBI Taxonomy" id="1209926"/>
    <lineage>
        <taxon>Eukaryota</taxon>
        <taxon>Fungi</taxon>
        <taxon>Dikarya</taxon>
        <taxon>Ascomycota</taxon>
        <taxon>Pezizomycotina</taxon>
        <taxon>Sordariomycetes</taxon>
        <taxon>Hypocreomycetidae</taxon>
        <taxon>Glomerellales</taxon>
        <taxon>Glomerellaceae</taxon>
        <taxon>Colletotrichum</taxon>
    </lineage>
</organism>
<sequence length="82" mass="8653">MKRGGGGGFAGEVDNSRRIRRPSTGPMGNISATPDTASRPPLAPLLSRIVVCRRPPGPGNGREAHFTDTTSIQHHQPPSRGT</sequence>
<dbReference type="EMBL" id="MJBS01000054">
    <property type="protein sequence ID" value="OHE97790.1"/>
    <property type="molecule type" value="Genomic_DNA"/>
</dbReference>
<feature type="region of interest" description="Disordered" evidence="1">
    <location>
        <begin position="1"/>
        <end position="82"/>
    </location>
</feature>
<dbReference type="RefSeq" id="XP_022474943.1">
    <property type="nucleotide sequence ID" value="XM_022618633.1"/>
</dbReference>
<feature type="compositionally biased region" description="Polar residues" evidence="1">
    <location>
        <begin position="67"/>
        <end position="82"/>
    </location>
</feature>
<dbReference type="AlphaFoldDB" id="A0A1G4B8L7"/>
<evidence type="ECO:0000313" key="2">
    <source>
        <dbReference type="EMBL" id="OHE97790.1"/>
    </source>
</evidence>
<dbReference type="GeneID" id="34560143"/>
<evidence type="ECO:0000256" key="1">
    <source>
        <dbReference type="SAM" id="MobiDB-lite"/>
    </source>
</evidence>
<protein>
    <submittedName>
        <fullName evidence="2">Uncharacterized protein</fullName>
    </submittedName>
</protein>
<proteinExistence type="predicted"/>
<reference evidence="2 3" key="1">
    <citation type="submission" date="2016-09" db="EMBL/GenBank/DDBJ databases">
        <authorList>
            <person name="Capua I."/>
            <person name="De Benedictis P."/>
            <person name="Joannis T."/>
            <person name="Lombin L.H."/>
            <person name="Cattoli G."/>
        </authorList>
    </citation>
    <scope>NUCLEOTIDE SEQUENCE [LARGE SCALE GENOMIC DNA]</scope>
    <source>
        <strain evidence="2 3">IMI 309357</strain>
    </source>
</reference>
<gene>
    <name evidence="2" type="ORF">CORC01_06995</name>
</gene>